<feature type="transmembrane region" description="Helical" evidence="4">
    <location>
        <begin position="78"/>
        <end position="100"/>
    </location>
</feature>
<protein>
    <submittedName>
        <fullName evidence="5">Dimethylarginine dimethylaminohydrolase</fullName>
    </submittedName>
</protein>
<dbReference type="PANTHER" id="PTHR12737">
    <property type="entry name" value="DIMETHYLARGININE DIMETHYLAMINOHYDROLASE"/>
    <property type="match status" value="1"/>
</dbReference>
<feature type="active site" description="Proton donor" evidence="3">
    <location>
        <position position="314"/>
    </location>
</feature>
<gene>
    <name evidence="5" type="ORF">EYE40_10325</name>
</gene>
<sequence>MTTQLTLLRRFVASLLTALVVAVTAHVGTLFAYSVAGSFGAEALGQAHDYFLPASIFVFLLTFILAAVGAFRFWYTKLAAALAVAVVAPIAGTLVTAALIGSPVVAEQFEALFGTLGGLNLALALFSAIAVFTLGGRTWDAVVGARSTLEKTERRTVLVRLPSPSLAEGLVTHIERTPVDTDLADAQWDAYVGALADNGFEAVEVDSTGDFADGVFVEDTVVVFGNTAVITNPGAESRTGEIEATEEAVRALRLDVAHIEAPGTLEGGDVLKVGTTVYVGRGGRTNAEGIRQLRVILSPLGYSVVAVPVTKALHLKTAVTALPDGTVIGFPPLVDDPTLFDRFLAVPEAHGTAVVVLGPDAVLMSAAAPKTAALLEDLGYRVVTVDISEFEKLEGCVTCLSVRLR</sequence>
<dbReference type="GO" id="GO:0006525">
    <property type="term" value="P:arginine metabolic process"/>
    <property type="evidence" value="ECO:0007669"/>
    <property type="project" value="TreeGrafter"/>
</dbReference>
<evidence type="ECO:0000256" key="4">
    <source>
        <dbReference type="SAM" id="Phobius"/>
    </source>
</evidence>
<dbReference type="Gene3D" id="3.75.10.10">
    <property type="entry name" value="L-arginine/glycine Amidinotransferase, Chain A"/>
    <property type="match status" value="1"/>
</dbReference>
<dbReference type="RefSeq" id="WP_130981861.1">
    <property type="nucleotide sequence ID" value="NZ_SISG01000001.1"/>
</dbReference>
<dbReference type="PANTHER" id="PTHR12737:SF9">
    <property type="entry name" value="DIMETHYLARGININASE"/>
    <property type="match status" value="1"/>
</dbReference>
<dbReference type="GO" id="GO:0045429">
    <property type="term" value="P:positive regulation of nitric oxide biosynthetic process"/>
    <property type="evidence" value="ECO:0007669"/>
    <property type="project" value="TreeGrafter"/>
</dbReference>
<dbReference type="EMBL" id="SISG01000001">
    <property type="protein sequence ID" value="TBN57750.1"/>
    <property type="molecule type" value="Genomic_DNA"/>
</dbReference>
<dbReference type="Proteomes" id="UP000294194">
    <property type="component" value="Unassembled WGS sequence"/>
</dbReference>
<reference evidence="6" key="1">
    <citation type="submission" date="2019-02" db="EMBL/GenBank/DDBJ databases">
        <title>Glaciihabitans arcticus sp. nov., a psychrotolerant bacterium isolated from polar soil.</title>
        <authorList>
            <person name="Dahal R.H."/>
        </authorList>
    </citation>
    <scope>NUCLEOTIDE SEQUENCE [LARGE SCALE GENOMIC DNA]</scope>
    <source>
        <strain evidence="6">RP-3-7</strain>
    </source>
</reference>
<evidence type="ECO:0000256" key="2">
    <source>
        <dbReference type="ARBA" id="ARBA00022801"/>
    </source>
</evidence>
<evidence type="ECO:0000313" key="5">
    <source>
        <dbReference type="EMBL" id="TBN57750.1"/>
    </source>
</evidence>
<evidence type="ECO:0000256" key="1">
    <source>
        <dbReference type="ARBA" id="ARBA00008532"/>
    </source>
</evidence>
<dbReference type="GO" id="GO:0016403">
    <property type="term" value="F:dimethylargininase activity"/>
    <property type="evidence" value="ECO:0007669"/>
    <property type="project" value="TreeGrafter"/>
</dbReference>
<keyword evidence="6" id="KW-1185">Reference proteome</keyword>
<organism evidence="5 6">
    <name type="scientific">Glaciihabitans arcticus</name>
    <dbReference type="NCBI Taxonomy" id="2668039"/>
    <lineage>
        <taxon>Bacteria</taxon>
        <taxon>Bacillati</taxon>
        <taxon>Actinomycetota</taxon>
        <taxon>Actinomycetes</taxon>
        <taxon>Micrococcales</taxon>
        <taxon>Microbacteriaceae</taxon>
        <taxon>Glaciihabitans</taxon>
    </lineage>
</organism>
<dbReference type="GO" id="GO:0016597">
    <property type="term" value="F:amino acid binding"/>
    <property type="evidence" value="ECO:0007669"/>
    <property type="project" value="TreeGrafter"/>
</dbReference>
<feature type="transmembrane region" description="Helical" evidence="4">
    <location>
        <begin position="112"/>
        <end position="134"/>
    </location>
</feature>
<dbReference type="GO" id="GO:0000052">
    <property type="term" value="P:citrulline metabolic process"/>
    <property type="evidence" value="ECO:0007669"/>
    <property type="project" value="TreeGrafter"/>
</dbReference>
<name>A0A4Q9GZC7_9MICO</name>
<dbReference type="InterPro" id="IPR033199">
    <property type="entry name" value="DDAH-like"/>
</dbReference>
<feature type="active site" description="Nucleophile" evidence="3">
    <location>
        <position position="399"/>
    </location>
</feature>
<evidence type="ECO:0000313" key="6">
    <source>
        <dbReference type="Proteomes" id="UP000294194"/>
    </source>
</evidence>
<keyword evidence="4" id="KW-0812">Transmembrane</keyword>
<accession>A0A4Q9GZC7</accession>
<comment type="caution">
    <text evidence="5">The sequence shown here is derived from an EMBL/GenBank/DDBJ whole genome shotgun (WGS) entry which is preliminary data.</text>
</comment>
<feature type="transmembrane region" description="Helical" evidence="4">
    <location>
        <begin position="50"/>
        <end position="71"/>
    </location>
</feature>
<comment type="similarity">
    <text evidence="1">Belongs to the DDAH family.</text>
</comment>
<proteinExistence type="inferred from homology"/>
<keyword evidence="4" id="KW-1133">Transmembrane helix</keyword>
<dbReference type="NCBIfam" id="NF045660">
    <property type="entry name" value="DiMthArgaseDdahStm"/>
    <property type="match status" value="1"/>
</dbReference>
<keyword evidence="4" id="KW-0472">Membrane</keyword>
<dbReference type="AlphaFoldDB" id="A0A4Q9GZC7"/>
<evidence type="ECO:0000256" key="3">
    <source>
        <dbReference type="PIRSR" id="PIRSR633199-1"/>
    </source>
</evidence>
<keyword evidence="2 5" id="KW-0378">Hydrolase</keyword>
<dbReference type="SUPFAM" id="SSF55909">
    <property type="entry name" value="Pentein"/>
    <property type="match status" value="1"/>
</dbReference>